<protein>
    <recommendedName>
        <fullName evidence="4">Small ribosomal subunit protein bS18c</fullName>
    </recommendedName>
</protein>
<dbReference type="Pfam" id="PF01084">
    <property type="entry name" value="Ribosomal_S18"/>
    <property type="match status" value="1"/>
</dbReference>
<keyword evidence="4" id="KW-0699">rRNA-binding</keyword>
<dbReference type="InterPro" id="IPR036870">
    <property type="entry name" value="Ribosomal_bS18_sf"/>
</dbReference>
<comment type="subunit">
    <text evidence="4">Part of the 30S ribosomal subunit.</text>
</comment>
<dbReference type="GO" id="GO:0005763">
    <property type="term" value="C:mitochondrial small ribosomal subunit"/>
    <property type="evidence" value="ECO:0007669"/>
    <property type="project" value="TreeGrafter"/>
</dbReference>
<comment type="similarity">
    <text evidence="1 4 5">Belongs to the bacterial ribosomal protein bS18 family.</text>
</comment>
<gene>
    <name evidence="4 6" type="primary">rps18</name>
</gene>
<keyword evidence="6" id="KW-0934">Plastid</keyword>
<dbReference type="PRINTS" id="PR00974">
    <property type="entry name" value="RIBOSOMALS18"/>
</dbReference>
<keyword evidence="6" id="KW-0150">Chloroplast</keyword>
<evidence type="ECO:0000256" key="5">
    <source>
        <dbReference type="RuleBase" id="RU003910"/>
    </source>
</evidence>
<proteinExistence type="inferred from homology"/>
<keyword evidence="3 4" id="KW-0687">Ribonucleoprotein</keyword>
<geneLocation type="chloroplast" evidence="6"/>
<name>A0A172F1N4_9EUGL</name>
<evidence type="ECO:0000256" key="2">
    <source>
        <dbReference type="ARBA" id="ARBA00022980"/>
    </source>
</evidence>
<dbReference type="GO" id="GO:0009507">
    <property type="term" value="C:chloroplast"/>
    <property type="evidence" value="ECO:0007669"/>
    <property type="project" value="UniProtKB-SubCell"/>
</dbReference>
<evidence type="ECO:0000256" key="1">
    <source>
        <dbReference type="ARBA" id="ARBA00005589"/>
    </source>
</evidence>
<evidence type="ECO:0000256" key="4">
    <source>
        <dbReference type="HAMAP-Rule" id="MF_00270"/>
    </source>
</evidence>
<dbReference type="GO" id="GO:0006412">
    <property type="term" value="P:translation"/>
    <property type="evidence" value="ECO:0007669"/>
    <property type="project" value="UniProtKB-UniRule"/>
</dbReference>
<dbReference type="HAMAP" id="MF_00270">
    <property type="entry name" value="Ribosomal_bS18"/>
    <property type="match status" value="1"/>
</dbReference>
<dbReference type="PANTHER" id="PTHR13479">
    <property type="entry name" value="30S RIBOSOMAL PROTEIN S18"/>
    <property type="match status" value="1"/>
</dbReference>
<dbReference type="GO" id="GO:0003735">
    <property type="term" value="F:structural constituent of ribosome"/>
    <property type="evidence" value="ECO:0007669"/>
    <property type="project" value="InterPro"/>
</dbReference>
<reference evidence="6" key="1">
    <citation type="submission" date="2015-05" db="EMBL/GenBank/DDBJ databases">
        <title>Phacus orbicularis chloroplast genome.</title>
        <authorList>
            <person name="Kasiborski B.A."/>
            <person name="Linton E.W."/>
        </authorList>
    </citation>
    <scope>NUCLEOTIDE SEQUENCE</scope>
</reference>
<organism evidence="6">
    <name type="scientific">Phacus orbicularis</name>
    <dbReference type="NCBI Taxonomy" id="158829"/>
    <lineage>
        <taxon>Eukaryota</taxon>
        <taxon>Discoba</taxon>
        <taxon>Euglenozoa</taxon>
        <taxon>Euglenida</taxon>
        <taxon>Spirocuta</taxon>
        <taxon>Euglenophyceae</taxon>
        <taxon>Euglenales</taxon>
        <taxon>Phacaceae</taxon>
        <taxon>Phacus</taxon>
    </lineage>
</organism>
<keyword evidence="2 4" id="KW-0689">Ribosomal protein</keyword>
<dbReference type="GO" id="GO:0070181">
    <property type="term" value="F:small ribosomal subunit rRNA binding"/>
    <property type="evidence" value="ECO:0007669"/>
    <property type="project" value="TreeGrafter"/>
</dbReference>
<dbReference type="EMBL" id="KR921747">
    <property type="protein sequence ID" value="ALP86098.1"/>
    <property type="molecule type" value="Genomic_DNA"/>
</dbReference>
<sequence>MLRFSPNLKYTEFIDYKNIYLLRKFITIQGKILPKQMTKLKSKQQRLLTKSFKQSRIIGLLPFTNKEKF</sequence>
<dbReference type="NCBIfam" id="TIGR00165">
    <property type="entry name" value="S18"/>
    <property type="match status" value="1"/>
</dbReference>
<dbReference type="PANTHER" id="PTHR13479:SF40">
    <property type="entry name" value="SMALL RIBOSOMAL SUBUNIT PROTEIN BS18M"/>
    <property type="match status" value="1"/>
</dbReference>
<evidence type="ECO:0000256" key="3">
    <source>
        <dbReference type="ARBA" id="ARBA00023274"/>
    </source>
</evidence>
<evidence type="ECO:0000313" key="6">
    <source>
        <dbReference type="EMBL" id="ALP86098.1"/>
    </source>
</evidence>
<comment type="subcellular location">
    <subcellularLocation>
        <location evidence="4">Plastid</location>
        <location evidence="4">Chloroplast</location>
    </subcellularLocation>
</comment>
<dbReference type="Gene3D" id="4.10.640.10">
    <property type="entry name" value="Ribosomal protein S18"/>
    <property type="match status" value="1"/>
</dbReference>
<accession>A0A172F1N4</accession>
<dbReference type="AlphaFoldDB" id="A0A172F1N4"/>
<dbReference type="SUPFAM" id="SSF46911">
    <property type="entry name" value="Ribosomal protein S18"/>
    <property type="match status" value="1"/>
</dbReference>
<dbReference type="InterPro" id="IPR001648">
    <property type="entry name" value="Ribosomal_bS18"/>
</dbReference>
<keyword evidence="4" id="KW-0694">RNA-binding</keyword>